<proteinExistence type="predicted"/>
<gene>
    <name evidence="1" type="ORF">GCM10023224_29670</name>
</gene>
<keyword evidence="2" id="KW-1185">Reference proteome</keyword>
<dbReference type="EMBL" id="BAABIK010000015">
    <property type="protein sequence ID" value="GAA4944616.1"/>
    <property type="molecule type" value="Genomic_DNA"/>
</dbReference>
<evidence type="ECO:0000313" key="1">
    <source>
        <dbReference type="EMBL" id="GAA4944616.1"/>
    </source>
</evidence>
<evidence type="ECO:0000313" key="2">
    <source>
        <dbReference type="Proteomes" id="UP001499993"/>
    </source>
</evidence>
<sequence length="60" mass="6182">MAKAIEDPGSTDSGWAPTKTFWATDVAAHTVPAIMTTPSPAATGTIHMRFDRRGAPGAGV</sequence>
<protein>
    <submittedName>
        <fullName evidence="1">Uncharacterized protein</fullName>
    </submittedName>
</protein>
<dbReference type="Proteomes" id="UP001499993">
    <property type="component" value="Unassembled WGS sequence"/>
</dbReference>
<accession>A0ABP9GI59</accession>
<comment type="caution">
    <text evidence="1">The sequence shown here is derived from an EMBL/GenBank/DDBJ whole genome shotgun (WGS) entry which is preliminary data.</text>
</comment>
<reference evidence="2" key="1">
    <citation type="journal article" date="2019" name="Int. J. Syst. Evol. Microbiol.">
        <title>The Global Catalogue of Microorganisms (GCM) 10K type strain sequencing project: providing services to taxonomists for standard genome sequencing and annotation.</title>
        <authorList>
            <consortium name="The Broad Institute Genomics Platform"/>
            <consortium name="The Broad Institute Genome Sequencing Center for Infectious Disease"/>
            <person name="Wu L."/>
            <person name="Ma J."/>
        </authorList>
    </citation>
    <scope>NUCLEOTIDE SEQUENCE [LARGE SCALE GENOMIC DNA]</scope>
    <source>
        <strain evidence="2">JCM 18123</strain>
    </source>
</reference>
<name>A0ABP9GI59_9ACTN</name>
<organism evidence="1 2">
    <name type="scientific">Streptomonospora halophila</name>
    <dbReference type="NCBI Taxonomy" id="427369"/>
    <lineage>
        <taxon>Bacteria</taxon>
        <taxon>Bacillati</taxon>
        <taxon>Actinomycetota</taxon>
        <taxon>Actinomycetes</taxon>
        <taxon>Streptosporangiales</taxon>
        <taxon>Nocardiopsidaceae</taxon>
        <taxon>Streptomonospora</taxon>
    </lineage>
</organism>